<dbReference type="AlphaFoldDB" id="A0A401UI45"/>
<dbReference type="OrthoDB" id="1934572at2"/>
<evidence type="ECO:0000313" key="2">
    <source>
        <dbReference type="EMBL" id="GCD09227.1"/>
    </source>
</evidence>
<gene>
    <name evidence="2" type="ORF">Ctaglu_08500</name>
</gene>
<feature type="transmembrane region" description="Helical" evidence="1">
    <location>
        <begin position="42"/>
        <end position="65"/>
    </location>
</feature>
<evidence type="ECO:0000313" key="3">
    <source>
        <dbReference type="Proteomes" id="UP000287872"/>
    </source>
</evidence>
<dbReference type="Proteomes" id="UP000287872">
    <property type="component" value="Unassembled WGS sequence"/>
</dbReference>
<keyword evidence="1" id="KW-0472">Membrane</keyword>
<keyword evidence="1" id="KW-0812">Transmembrane</keyword>
<organism evidence="2 3">
    <name type="scientific">Clostridium tagluense</name>
    <dbReference type="NCBI Taxonomy" id="360422"/>
    <lineage>
        <taxon>Bacteria</taxon>
        <taxon>Bacillati</taxon>
        <taxon>Bacillota</taxon>
        <taxon>Clostridia</taxon>
        <taxon>Eubacteriales</taxon>
        <taxon>Clostridiaceae</taxon>
        <taxon>Clostridium</taxon>
    </lineage>
</organism>
<dbReference type="EMBL" id="BHYK01000004">
    <property type="protein sequence ID" value="GCD09227.1"/>
    <property type="molecule type" value="Genomic_DNA"/>
</dbReference>
<evidence type="ECO:0000256" key="1">
    <source>
        <dbReference type="SAM" id="Phobius"/>
    </source>
</evidence>
<accession>A0A401UI45</accession>
<name>A0A401UI45_9CLOT</name>
<keyword evidence="1" id="KW-1133">Transmembrane helix</keyword>
<reference evidence="2 3" key="1">
    <citation type="submission" date="2018-11" db="EMBL/GenBank/DDBJ databases">
        <title>Genome sequencing and assembly of Clostridium tagluense strain A121.</title>
        <authorList>
            <person name="Murakami T."/>
            <person name="Segawa T."/>
            <person name="Shcherbakova V.A."/>
            <person name="Mori H."/>
            <person name="Yoshimura Y."/>
        </authorList>
    </citation>
    <scope>NUCLEOTIDE SEQUENCE [LARGE SCALE GENOMIC DNA]</scope>
    <source>
        <strain evidence="2 3">A121</strain>
    </source>
</reference>
<comment type="caution">
    <text evidence="2">The sequence shown here is derived from an EMBL/GenBank/DDBJ whole genome shotgun (WGS) entry which is preliminary data.</text>
</comment>
<sequence>MKNFLVSAIVDIIIIFSSYFLFRSVISGPTRHRLYEKFMSSFAKFVIIIFVASASITALTALVLYKTRYIVYINVIAPALVSILVGFVMSTVPTRGVGDKEKVTKR</sequence>
<keyword evidence="3" id="KW-1185">Reference proteome</keyword>
<protein>
    <submittedName>
        <fullName evidence="2">Uncharacterized protein</fullName>
    </submittedName>
</protein>
<feature type="transmembrane region" description="Helical" evidence="1">
    <location>
        <begin position="71"/>
        <end position="92"/>
    </location>
</feature>
<proteinExistence type="predicted"/>
<dbReference type="RefSeq" id="WP_124998440.1">
    <property type="nucleotide sequence ID" value="NZ_BHYK01000004.1"/>
</dbReference>
<feature type="transmembrane region" description="Helical" evidence="1">
    <location>
        <begin position="6"/>
        <end position="22"/>
    </location>
</feature>